<keyword evidence="3" id="KW-1185">Reference proteome</keyword>
<dbReference type="Gene3D" id="3.30.429.10">
    <property type="entry name" value="Macrophage Migration Inhibitory Factor"/>
    <property type="match status" value="1"/>
</dbReference>
<organism evidence="2 3">
    <name type="scientific">Exophiala sideris</name>
    <dbReference type="NCBI Taxonomy" id="1016849"/>
    <lineage>
        <taxon>Eukaryota</taxon>
        <taxon>Fungi</taxon>
        <taxon>Dikarya</taxon>
        <taxon>Ascomycota</taxon>
        <taxon>Pezizomycotina</taxon>
        <taxon>Eurotiomycetes</taxon>
        <taxon>Chaetothyriomycetidae</taxon>
        <taxon>Chaetothyriales</taxon>
        <taxon>Herpotrichiellaceae</taxon>
        <taxon>Exophiala</taxon>
    </lineage>
</organism>
<dbReference type="Proteomes" id="UP001345691">
    <property type="component" value="Unassembled WGS sequence"/>
</dbReference>
<proteinExistence type="predicted"/>
<dbReference type="InterPro" id="IPR028116">
    <property type="entry name" value="Cis-CaaD-like"/>
</dbReference>
<dbReference type="SUPFAM" id="SSF55331">
    <property type="entry name" value="Tautomerase/MIF"/>
    <property type="match status" value="1"/>
</dbReference>
<evidence type="ECO:0000259" key="1">
    <source>
        <dbReference type="Pfam" id="PF14832"/>
    </source>
</evidence>
<evidence type="ECO:0000313" key="3">
    <source>
        <dbReference type="Proteomes" id="UP001345691"/>
    </source>
</evidence>
<sequence length="167" mass="18507">MPLYHFEHAIQLSATQKAAIARAITNWHATTFKAPQFIVNCRFIDVSQGPFADNYIGGAPRRINSLSVSLRSGAGRSQEQLQGMADTLTGIWNDVVGQGSIEQQLRAMYIMGNVDSAKEAGFHLPLPGKFGQWVKDNADEFRRLAKAGDPDAIQVVEEMESRPEFRD</sequence>
<evidence type="ECO:0000313" key="2">
    <source>
        <dbReference type="EMBL" id="KAK5067069.1"/>
    </source>
</evidence>
<gene>
    <name evidence="2" type="ORF">LTR69_002418</name>
</gene>
<protein>
    <recommendedName>
        <fullName evidence="1">Tautomerase cis-CaaD-like domain-containing protein</fullName>
    </recommendedName>
</protein>
<comment type="caution">
    <text evidence="2">The sequence shown here is derived from an EMBL/GenBank/DDBJ whole genome shotgun (WGS) entry which is preliminary data.</text>
</comment>
<accession>A0ABR0JMS9</accession>
<reference evidence="2 3" key="1">
    <citation type="submission" date="2023-08" db="EMBL/GenBank/DDBJ databases">
        <title>Black Yeasts Isolated from many extreme environments.</title>
        <authorList>
            <person name="Coleine C."/>
            <person name="Stajich J.E."/>
            <person name="Selbmann L."/>
        </authorList>
    </citation>
    <scope>NUCLEOTIDE SEQUENCE [LARGE SCALE GENOMIC DNA]</scope>
    <source>
        <strain evidence="2 3">CCFEE 6328</strain>
    </source>
</reference>
<dbReference type="EMBL" id="JAVRRF010000003">
    <property type="protein sequence ID" value="KAK5067069.1"/>
    <property type="molecule type" value="Genomic_DNA"/>
</dbReference>
<dbReference type="Pfam" id="PF14832">
    <property type="entry name" value="Tautomerase_3"/>
    <property type="match status" value="1"/>
</dbReference>
<dbReference type="InterPro" id="IPR014347">
    <property type="entry name" value="Tautomerase/MIF_sf"/>
</dbReference>
<name>A0ABR0JMS9_9EURO</name>
<feature type="domain" description="Tautomerase cis-CaaD-like" evidence="1">
    <location>
        <begin position="1"/>
        <end position="137"/>
    </location>
</feature>